<gene>
    <name evidence="3" type="ORF">GCM10011365_02550</name>
</gene>
<keyword evidence="2" id="KW-1133">Transmembrane helix</keyword>
<evidence type="ECO:0000256" key="1">
    <source>
        <dbReference type="SAM" id="Coils"/>
    </source>
</evidence>
<keyword evidence="2" id="KW-0472">Membrane</keyword>
<dbReference type="EMBL" id="BMEO01000001">
    <property type="protein sequence ID" value="GGF84984.1"/>
    <property type="molecule type" value="Genomic_DNA"/>
</dbReference>
<feature type="transmembrane region" description="Helical" evidence="2">
    <location>
        <begin position="41"/>
        <end position="60"/>
    </location>
</feature>
<sequence>MNTPFNFSQWLKQQEPVTPPTDDFAFIYQQIKAPKAGHKHIIPWALAATFTLLIISLMMFKPTLNSTDIPASNSQLAQLKQHIHALEQNLQSDATAPVSQPGSAQLENQVQLEQWLAIINAKLEQKHNPHQQQQLMQAKRSVLQRLAPINQSIELI</sequence>
<feature type="coiled-coil region" evidence="1">
    <location>
        <begin position="69"/>
        <end position="96"/>
    </location>
</feature>
<protein>
    <submittedName>
        <fullName evidence="3">Uncharacterized protein</fullName>
    </submittedName>
</protein>
<organism evidence="3 4">
    <name type="scientific">Marinicella pacifica</name>
    <dbReference type="NCBI Taxonomy" id="1171543"/>
    <lineage>
        <taxon>Bacteria</taxon>
        <taxon>Pseudomonadati</taxon>
        <taxon>Pseudomonadota</taxon>
        <taxon>Gammaproteobacteria</taxon>
        <taxon>Lysobacterales</taxon>
        <taxon>Marinicellaceae</taxon>
        <taxon>Marinicella</taxon>
    </lineage>
</organism>
<dbReference type="AlphaFoldDB" id="A0A917FJS0"/>
<keyword evidence="2" id="KW-0812">Transmembrane</keyword>
<evidence type="ECO:0000313" key="3">
    <source>
        <dbReference type="EMBL" id="GGF84984.1"/>
    </source>
</evidence>
<keyword evidence="4" id="KW-1185">Reference proteome</keyword>
<accession>A0A917FJS0</accession>
<dbReference type="RefSeq" id="WP_188363852.1">
    <property type="nucleotide sequence ID" value="NZ_BAABJF010000011.1"/>
</dbReference>
<reference evidence="3" key="1">
    <citation type="journal article" date="2014" name="Int. J. Syst. Evol. Microbiol.">
        <title>Complete genome sequence of Corynebacterium casei LMG S-19264T (=DSM 44701T), isolated from a smear-ripened cheese.</title>
        <authorList>
            <consortium name="US DOE Joint Genome Institute (JGI-PGF)"/>
            <person name="Walter F."/>
            <person name="Albersmeier A."/>
            <person name="Kalinowski J."/>
            <person name="Ruckert C."/>
        </authorList>
    </citation>
    <scope>NUCLEOTIDE SEQUENCE</scope>
    <source>
        <strain evidence="3">CGMCC 1.12181</strain>
    </source>
</reference>
<evidence type="ECO:0000256" key="2">
    <source>
        <dbReference type="SAM" id="Phobius"/>
    </source>
</evidence>
<reference evidence="3" key="2">
    <citation type="submission" date="2020-09" db="EMBL/GenBank/DDBJ databases">
        <authorList>
            <person name="Sun Q."/>
            <person name="Zhou Y."/>
        </authorList>
    </citation>
    <scope>NUCLEOTIDE SEQUENCE</scope>
    <source>
        <strain evidence="3">CGMCC 1.12181</strain>
    </source>
</reference>
<evidence type="ECO:0000313" key="4">
    <source>
        <dbReference type="Proteomes" id="UP000605253"/>
    </source>
</evidence>
<keyword evidence="1" id="KW-0175">Coiled coil</keyword>
<comment type="caution">
    <text evidence="3">The sequence shown here is derived from an EMBL/GenBank/DDBJ whole genome shotgun (WGS) entry which is preliminary data.</text>
</comment>
<proteinExistence type="predicted"/>
<dbReference type="Proteomes" id="UP000605253">
    <property type="component" value="Unassembled WGS sequence"/>
</dbReference>
<name>A0A917FJS0_9GAMM</name>